<dbReference type="Proteomes" id="UP000638462">
    <property type="component" value="Unassembled WGS sequence"/>
</dbReference>
<reference evidence="10" key="1">
    <citation type="journal article" date="2019" name="Int. J. Syst. Evol. Microbiol.">
        <title>The Global Catalogue of Microorganisms (GCM) 10K type strain sequencing project: providing services to taxonomists for standard genome sequencing and annotation.</title>
        <authorList>
            <consortium name="The Broad Institute Genomics Platform"/>
            <consortium name="The Broad Institute Genome Sequencing Center for Infectious Disease"/>
            <person name="Wu L."/>
            <person name="Ma J."/>
        </authorList>
    </citation>
    <scope>NUCLEOTIDE SEQUENCE [LARGE SCALE GENOMIC DNA]</scope>
    <source>
        <strain evidence="10">CGMCC 1.15394</strain>
    </source>
</reference>
<feature type="transmembrane region" description="Helical" evidence="7">
    <location>
        <begin position="429"/>
        <end position="449"/>
    </location>
</feature>
<evidence type="ECO:0000313" key="10">
    <source>
        <dbReference type="Proteomes" id="UP000638462"/>
    </source>
</evidence>
<gene>
    <name evidence="9" type="primary">cstA</name>
    <name evidence="9" type="ORF">GCM10008027_37640</name>
</gene>
<dbReference type="Pfam" id="PF02554">
    <property type="entry name" value="CstA"/>
    <property type="match status" value="1"/>
</dbReference>
<evidence type="ECO:0000256" key="3">
    <source>
        <dbReference type="ARBA" id="ARBA00022475"/>
    </source>
</evidence>
<dbReference type="PANTHER" id="PTHR30252:SF0">
    <property type="entry name" value="PEPTIDE TRANSPORTER CSTA"/>
    <property type="match status" value="1"/>
</dbReference>
<feature type="transmembrane region" description="Helical" evidence="7">
    <location>
        <begin position="185"/>
        <end position="203"/>
    </location>
</feature>
<keyword evidence="3" id="KW-1003">Cell membrane</keyword>
<evidence type="ECO:0000256" key="6">
    <source>
        <dbReference type="ARBA" id="ARBA00023136"/>
    </source>
</evidence>
<feature type="transmembrane region" description="Helical" evidence="7">
    <location>
        <begin position="62"/>
        <end position="82"/>
    </location>
</feature>
<comment type="caution">
    <text evidence="9">The sequence shown here is derived from an EMBL/GenBank/DDBJ whole genome shotgun (WGS) entry which is preliminary data.</text>
</comment>
<dbReference type="EMBL" id="BMIT01000020">
    <property type="protein sequence ID" value="GGF09154.1"/>
    <property type="molecule type" value="Genomic_DNA"/>
</dbReference>
<evidence type="ECO:0000256" key="2">
    <source>
        <dbReference type="ARBA" id="ARBA00007755"/>
    </source>
</evidence>
<feature type="transmembrane region" description="Helical" evidence="7">
    <location>
        <begin position="130"/>
        <end position="155"/>
    </location>
</feature>
<feature type="transmembrane region" description="Helical" evidence="7">
    <location>
        <begin position="288"/>
        <end position="308"/>
    </location>
</feature>
<feature type="transmembrane region" description="Helical" evidence="7">
    <location>
        <begin position="223"/>
        <end position="243"/>
    </location>
</feature>
<evidence type="ECO:0000256" key="5">
    <source>
        <dbReference type="ARBA" id="ARBA00022989"/>
    </source>
</evidence>
<feature type="transmembrane region" description="Helical" evidence="7">
    <location>
        <begin position="6"/>
        <end position="26"/>
    </location>
</feature>
<proteinExistence type="inferred from homology"/>
<evidence type="ECO:0000256" key="7">
    <source>
        <dbReference type="SAM" id="Phobius"/>
    </source>
</evidence>
<feature type="transmembrane region" description="Helical" evidence="7">
    <location>
        <begin position="255"/>
        <end position="276"/>
    </location>
</feature>
<name>A0ABQ1U4P3_9GAMM</name>
<sequence>MQSVVIVLLGIVGMLFGWFFYSKFIAEKIFKMDDNFVTPAHELEDGVDYVPTNKVVLWGHHFTSVAGAAPIVGPAIAVYWGWVPAVLWVVFGTIFFAGVHDMGALWASARNKGKSMGALSESVIGKRTRALFMIVVFLVLLMVNAVFGVVIAKSFVSQPNAVFPAWSAIVVALVIGQLLRRKVSLIPLCLIGVAILYYTIYLGSSMPIALPDEMFGLSANANWIIILFIYAAIASLLPVWMLLQPRDFINGMQLLVGLVLLYGAVFISMPDITAPAFNTQTAVDTPSIIPLLFVTIACGAVSGFHGIVSSGTSSKQLNKETDGRFVGYLGAVGEGMLALITLVAVSGVALAVSPEEWHEIYSHLGAGSVSAFINGGANLIENGWGISQEVASTLLAVMVVLFAGTTMDSGVRLQRYIIQEWGDIYNISIIRNGVVATLVAVLCCLLLAFGAGGADGSGGMIIWPLFGSTNQILASLTLLVISVMLIKANRPAKYTLIPMSFVLIMAFFAGVIKLGEYYQQGNWLLVTLDLLVLVVSVLVMLEAWSVIVKHRKDSADITEQ</sequence>
<keyword evidence="4 7" id="KW-0812">Transmembrane</keyword>
<comment type="subcellular location">
    <subcellularLocation>
        <location evidence="1">Cell membrane</location>
        <topology evidence="1">Multi-pass membrane protein</topology>
    </subcellularLocation>
</comment>
<dbReference type="InterPro" id="IPR003706">
    <property type="entry name" value="CstA_N"/>
</dbReference>
<evidence type="ECO:0000313" key="9">
    <source>
        <dbReference type="EMBL" id="GGF09154.1"/>
    </source>
</evidence>
<keyword evidence="6 7" id="KW-0472">Membrane</keyword>
<evidence type="ECO:0000256" key="4">
    <source>
        <dbReference type="ARBA" id="ARBA00022692"/>
    </source>
</evidence>
<feature type="transmembrane region" description="Helical" evidence="7">
    <location>
        <begin position="390"/>
        <end position="408"/>
    </location>
</feature>
<feature type="transmembrane region" description="Helical" evidence="7">
    <location>
        <begin position="493"/>
        <end position="512"/>
    </location>
</feature>
<comment type="similarity">
    <text evidence="2">Belongs to the peptide transporter carbon starvation (CstA) (TC 2.A.114) family.</text>
</comment>
<dbReference type="PANTHER" id="PTHR30252">
    <property type="entry name" value="INNER MEMBRANE PEPTIDE TRANSPORTER"/>
    <property type="match status" value="1"/>
</dbReference>
<feature type="transmembrane region" description="Helical" evidence="7">
    <location>
        <begin position="328"/>
        <end position="352"/>
    </location>
</feature>
<organism evidence="9 10">
    <name type="scientific">Pseudoalteromonas gelatinilytica</name>
    <dbReference type="NCBI Taxonomy" id="1703256"/>
    <lineage>
        <taxon>Bacteria</taxon>
        <taxon>Pseudomonadati</taxon>
        <taxon>Pseudomonadota</taxon>
        <taxon>Gammaproteobacteria</taxon>
        <taxon>Alteromonadales</taxon>
        <taxon>Pseudoalteromonadaceae</taxon>
        <taxon>Pseudoalteromonas</taxon>
    </lineage>
</organism>
<evidence type="ECO:0000259" key="8">
    <source>
        <dbReference type="Pfam" id="PF02554"/>
    </source>
</evidence>
<feature type="transmembrane region" description="Helical" evidence="7">
    <location>
        <begin position="461"/>
        <end position="486"/>
    </location>
</feature>
<feature type="domain" description="CstA N-terminal" evidence="8">
    <location>
        <begin position="3"/>
        <end position="346"/>
    </location>
</feature>
<evidence type="ECO:0000256" key="1">
    <source>
        <dbReference type="ARBA" id="ARBA00004651"/>
    </source>
</evidence>
<feature type="transmembrane region" description="Helical" evidence="7">
    <location>
        <begin position="88"/>
        <end position="109"/>
    </location>
</feature>
<feature type="transmembrane region" description="Helical" evidence="7">
    <location>
        <begin position="524"/>
        <end position="544"/>
    </location>
</feature>
<keyword evidence="5 7" id="KW-1133">Transmembrane helix</keyword>
<protein>
    <submittedName>
        <fullName evidence="9">Carbon starvation protein A</fullName>
    </submittedName>
</protein>
<dbReference type="InterPro" id="IPR051605">
    <property type="entry name" value="CstA"/>
</dbReference>
<accession>A0ABQ1U4P3</accession>
<feature type="transmembrane region" description="Helical" evidence="7">
    <location>
        <begin position="161"/>
        <end position="178"/>
    </location>
</feature>
<dbReference type="RefSeq" id="WP_063702212.1">
    <property type="nucleotide sequence ID" value="NZ_BMIT01000020.1"/>
</dbReference>
<keyword evidence="10" id="KW-1185">Reference proteome</keyword>